<comment type="subcellular location">
    <subcellularLocation>
        <location evidence="1">Membrane</location>
    </subcellularLocation>
</comment>
<feature type="domain" description="Peptidase S49" evidence="9">
    <location>
        <begin position="393"/>
        <end position="540"/>
    </location>
</feature>
<feature type="transmembrane region" description="Helical" evidence="8">
    <location>
        <begin position="18"/>
        <end position="38"/>
    </location>
</feature>
<evidence type="ECO:0000256" key="6">
    <source>
        <dbReference type="ARBA" id="ARBA00023136"/>
    </source>
</evidence>
<proteinExistence type="inferred from homology"/>
<keyword evidence="11" id="KW-1185">Reference proteome</keyword>
<dbReference type="InterPro" id="IPR004635">
    <property type="entry name" value="Pept_S49_SppA"/>
</dbReference>
<keyword evidence="5" id="KW-0720">Serine protease</keyword>
<evidence type="ECO:0000256" key="4">
    <source>
        <dbReference type="ARBA" id="ARBA00022801"/>
    </source>
</evidence>
<gene>
    <name evidence="10" type="ORF">EDC46_0891</name>
</gene>
<dbReference type="PANTHER" id="PTHR33209:SF1">
    <property type="entry name" value="PEPTIDASE S49 DOMAIN-CONTAINING PROTEIN"/>
    <property type="match status" value="1"/>
</dbReference>
<dbReference type="InterPro" id="IPR004634">
    <property type="entry name" value="Pept_S49_pIV"/>
</dbReference>
<evidence type="ECO:0000256" key="7">
    <source>
        <dbReference type="PIRSR" id="PIRSR001217-1"/>
    </source>
</evidence>
<evidence type="ECO:0000313" key="11">
    <source>
        <dbReference type="Proteomes" id="UP000281691"/>
    </source>
</evidence>
<name>A0A3N4WCC4_9PAST</name>
<accession>A0A3N4WCC4</accession>
<dbReference type="NCBIfam" id="TIGR00706">
    <property type="entry name" value="SppA_dom"/>
    <property type="match status" value="1"/>
</dbReference>
<dbReference type="EMBL" id="RKQP01000002">
    <property type="protein sequence ID" value="RPE83690.1"/>
    <property type="molecule type" value="Genomic_DNA"/>
</dbReference>
<evidence type="ECO:0000259" key="9">
    <source>
        <dbReference type="Pfam" id="PF01343"/>
    </source>
</evidence>
<keyword evidence="8" id="KW-0812">Transmembrane</keyword>
<comment type="similarity">
    <text evidence="2">Belongs to the peptidase S49 family.</text>
</comment>
<dbReference type="AlphaFoldDB" id="A0A3N4WCC4"/>
<evidence type="ECO:0000256" key="8">
    <source>
        <dbReference type="SAM" id="Phobius"/>
    </source>
</evidence>
<comment type="caution">
    <text evidence="10">The sequence shown here is derived from an EMBL/GenBank/DDBJ whole genome shotgun (WGS) entry which is preliminary data.</text>
</comment>
<dbReference type="OrthoDB" id="9764363at2"/>
<dbReference type="Gene3D" id="6.20.330.10">
    <property type="match status" value="1"/>
</dbReference>
<evidence type="ECO:0000256" key="2">
    <source>
        <dbReference type="ARBA" id="ARBA00008683"/>
    </source>
</evidence>
<evidence type="ECO:0000256" key="5">
    <source>
        <dbReference type="ARBA" id="ARBA00022825"/>
    </source>
</evidence>
<dbReference type="NCBIfam" id="TIGR00705">
    <property type="entry name" value="SppA_67K"/>
    <property type="match status" value="1"/>
</dbReference>
<dbReference type="CDD" id="cd07018">
    <property type="entry name" value="S49_SppA_67K_type"/>
    <property type="match status" value="1"/>
</dbReference>
<organism evidence="10 11">
    <name type="scientific">Vespertiliibacter pulmonis</name>
    <dbReference type="NCBI Taxonomy" id="1443036"/>
    <lineage>
        <taxon>Bacteria</taxon>
        <taxon>Pseudomonadati</taxon>
        <taxon>Pseudomonadota</taxon>
        <taxon>Gammaproteobacteria</taxon>
        <taxon>Pasteurellales</taxon>
        <taxon>Pasteurellaceae</taxon>
        <taxon>Vespertiliibacter</taxon>
    </lineage>
</organism>
<dbReference type="SUPFAM" id="SSF52096">
    <property type="entry name" value="ClpP/crotonase"/>
    <property type="match status" value="2"/>
</dbReference>
<keyword evidence="4" id="KW-0378">Hydrolase</keyword>
<keyword evidence="6 8" id="KW-0472">Membrane</keyword>
<dbReference type="CDD" id="cd07023">
    <property type="entry name" value="S49_Sppa_N_C"/>
    <property type="match status" value="1"/>
</dbReference>
<dbReference type="Pfam" id="PF01343">
    <property type="entry name" value="Peptidase_S49"/>
    <property type="match status" value="2"/>
</dbReference>
<sequence>MLAIFKLIYRVFRCIREFVLSLFFVLFVMVCFVFVSLLQSGDSEATKVTEFQKGALRLDLDGYLADNHDEFGQFNRLVRSKLGGERTPSKISTFDVVRAIDKAQNDEKITGLVLDLRNFDGGDFASLEFIGKAIENFKSKNKEVIAVGESYSQSQYFLASFADKIYLNKAGFVDLHGLNYSTLYFKSLLEKIDVVPHIFRVGTYKSAVEPFLRNDMSPEAKENANLWLSTLWKNFKTKVAENRHIPVGQVLPDISQYIEQYKLAKGDDAQYVLNRNLVTELMTDQKIHQMLLNKFGKDTDGEFNHIDFLDYVESLPDRFKVKGKDKIAVINVEGEITWGKSDNGNAGSQTIVELLRKAREDNDVKGVILRINSPGGSATASELIRQEVAAIQGSGKPVVASMGGMAASGGYWIAATSDKIIASPNTLTGSIGIFGLAVSYEKAAKNLGISQDGISTSPLAQAVGFKTLSKEQGEIIQISIENGYDRFLTLVSSGRKMSKSEVDKVAQGQVWLGETALKKGLVDELGDFDTAYQAVTTLVNQQCQKNGKEPISQFVTQWFVEQDNDLISQIMRDFNMHISANIKLTQYLGLSDSKSLQKSTDLLTKFNDPKQTYLYCLNCGTVK</sequence>
<evidence type="ECO:0000256" key="1">
    <source>
        <dbReference type="ARBA" id="ARBA00004370"/>
    </source>
</evidence>
<dbReference type="Proteomes" id="UP000281691">
    <property type="component" value="Unassembled WGS sequence"/>
</dbReference>
<dbReference type="RefSeq" id="WP_124211066.1">
    <property type="nucleotide sequence ID" value="NZ_CP016615.1"/>
</dbReference>
<keyword evidence="3 10" id="KW-0645">Protease</keyword>
<evidence type="ECO:0000313" key="10">
    <source>
        <dbReference type="EMBL" id="RPE83690.1"/>
    </source>
</evidence>
<dbReference type="PIRSF" id="PIRSF001217">
    <property type="entry name" value="Protease_4_SppA"/>
    <property type="match status" value="1"/>
</dbReference>
<feature type="domain" description="Peptidase S49" evidence="9">
    <location>
        <begin position="137"/>
        <end position="286"/>
    </location>
</feature>
<evidence type="ECO:0000256" key="3">
    <source>
        <dbReference type="ARBA" id="ARBA00022670"/>
    </source>
</evidence>
<dbReference type="GO" id="GO:0006465">
    <property type="term" value="P:signal peptide processing"/>
    <property type="evidence" value="ECO:0007669"/>
    <property type="project" value="InterPro"/>
</dbReference>
<feature type="active site" description="Proton donor/acceptor" evidence="7">
    <location>
        <position position="205"/>
    </location>
</feature>
<dbReference type="PANTHER" id="PTHR33209">
    <property type="entry name" value="PROTEASE 4"/>
    <property type="match status" value="1"/>
</dbReference>
<feature type="active site" description="Nucleophile" evidence="7">
    <location>
        <position position="408"/>
    </location>
</feature>
<dbReference type="InterPro" id="IPR029045">
    <property type="entry name" value="ClpP/crotonase-like_dom_sf"/>
</dbReference>
<dbReference type="GO" id="GO:0016020">
    <property type="term" value="C:membrane"/>
    <property type="evidence" value="ECO:0007669"/>
    <property type="project" value="UniProtKB-SubCell"/>
</dbReference>
<dbReference type="InterPro" id="IPR047217">
    <property type="entry name" value="S49_SppA_67K_type_N"/>
</dbReference>
<dbReference type="GO" id="GO:0008236">
    <property type="term" value="F:serine-type peptidase activity"/>
    <property type="evidence" value="ECO:0007669"/>
    <property type="project" value="UniProtKB-KW"/>
</dbReference>
<keyword evidence="8" id="KW-1133">Transmembrane helix</keyword>
<dbReference type="Gene3D" id="3.90.226.10">
    <property type="entry name" value="2-enoyl-CoA Hydratase, Chain A, domain 1"/>
    <property type="match status" value="3"/>
</dbReference>
<dbReference type="InterPro" id="IPR047272">
    <property type="entry name" value="S49_SppA_C"/>
</dbReference>
<dbReference type="InterPro" id="IPR002142">
    <property type="entry name" value="Peptidase_S49"/>
</dbReference>
<protein>
    <submittedName>
        <fullName evidence="10">Protease-4</fullName>
    </submittedName>
</protein>
<reference evidence="10 11" key="1">
    <citation type="submission" date="2018-11" db="EMBL/GenBank/DDBJ databases">
        <title>Genomic Encyclopedia of Type Strains, Phase IV (KMG-IV): sequencing the most valuable type-strain genomes for metagenomic binning, comparative biology and taxonomic classification.</title>
        <authorList>
            <person name="Goeker M."/>
        </authorList>
    </citation>
    <scope>NUCLEOTIDE SEQUENCE [LARGE SCALE GENOMIC DNA]</scope>
    <source>
        <strain evidence="10 11">DSM 27238</strain>
    </source>
</reference>